<keyword evidence="9" id="KW-0443">Lipid metabolism</keyword>
<evidence type="ECO:0000256" key="11">
    <source>
        <dbReference type="ARBA" id="ARBA00023235"/>
    </source>
</evidence>
<dbReference type="Pfam" id="PF02737">
    <property type="entry name" value="3HCDH_N"/>
    <property type="match status" value="1"/>
</dbReference>
<feature type="domain" description="3-hydroxyacyl-CoA dehydrogenase C-terminal" evidence="16">
    <location>
        <begin position="487"/>
        <end position="580"/>
    </location>
</feature>
<evidence type="ECO:0000256" key="3">
    <source>
        <dbReference type="ARBA" id="ARBA00008750"/>
    </source>
</evidence>
<evidence type="ECO:0000256" key="15">
    <source>
        <dbReference type="RuleBase" id="RU003707"/>
    </source>
</evidence>
<comment type="catalytic activity">
    <reaction evidence="14">
        <text>a (3S)-3-hydroxyacyl-CoA + NAD(+) = a 3-oxoacyl-CoA + NADH + H(+)</text>
        <dbReference type="Rhea" id="RHEA:22432"/>
        <dbReference type="ChEBI" id="CHEBI:15378"/>
        <dbReference type="ChEBI" id="CHEBI:57318"/>
        <dbReference type="ChEBI" id="CHEBI:57540"/>
        <dbReference type="ChEBI" id="CHEBI:57945"/>
        <dbReference type="ChEBI" id="CHEBI:90726"/>
        <dbReference type="EC" id="1.1.1.35"/>
    </reaction>
</comment>
<comment type="similarity">
    <text evidence="3">In the N-terminal section; belongs to the enoyl-CoA hydratase/isomerase family.</text>
</comment>
<evidence type="ECO:0000256" key="14">
    <source>
        <dbReference type="ARBA" id="ARBA00049556"/>
    </source>
</evidence>
<evidence type="ECO:0000256" key="12">
    <source>
        <dbReference type="ARBA" id="ARBA00023239"/>
    </source>
</evidence>
<dbReference type="GO" id="GO:0006635">
    <property type="term" value="P:fatty acid beta-oxidation"/>
    <property type="evidence" value="ECO:0007669"/>
    <property type="project" value="UniProtKB-UniPathway"/>
</dbReference>
<evidence type="ECO:0000256" key="2">
    <source>
        <dbReference type="ARBA" id="ARBA00005005"/>
    </source>
</evidence>
<dbReference type="UniPathway" id="UPA00659"/>
<evidence type="ECO:0000256" key="5">
    <source>
        <dbReference type="ARBA" id="ARBA00022832"/>
    </source>
</evidence>
<dbReference type="EMBL" id="PVUF01000006">
    <property type="protein sequence ID" value="PRZ47643.1"/>
    <property type="molecule type" value="Genomic_DNA"/>
</dbReference>
<dbReference type="Proteomes" id="UP000237718">
    <property type="component" value="Unassembled WGS sequence"/>
</dbReference>
<dbReference type="GO" id="GO:0004300">
    <property type="term" value="F:enoyl-CoA hydratase activity"/>
    <property type="evidence" value="ECO:0007669"/>
    <property type="project" value="UniProtKB-ARBA"/>
</dbReference>
<reference evidence="18 19" key="1">
    <citation type="submission" date="2018-03" db="EMBL/GenBank/DDBJ databases">
        <title>Genomic Encyclopedia of Archaeal and Bacterial Type Strains, Phase II (KMG-II): from individual species to whole genera.</title>
        <authorList>
            <person name="Goeker M."/>
        </authorList>
    </citation>
    <scope>NUCLEOTIDE SEQUENCE [LARGE SCALE GENOMIC DNA]</scope>
    <source>
        <strain evidence="18 19">DSM 25328</strain>
    </source>
</reference>
<dbReference type="InterPro" id="IPR008927">
    <property type="entry name" value="6-PGluconate_DH-like_C_sf"/>
</dbReference>
<evidence type="ECO:0000256" key="4">
    <source>
        <dbReference type="ARBA" id="ARBA00011245"/>
    </source>
</evidence>
<evidence type="ECO:0000256" key="7">
    <source>
        <dbReference type="ARBA" id="ARBA00023002"/>
    </source>
</evidence>
<evidence type="ECO:0000256" key="9">
    <source>
        <dbReference type="ARBA" id="ARBA00023098"/>
    </source>
</evidence>
<evidence type="ECO:0000256" key="8">
    <source>
        <dbReference type="ARBA" id="ARBA00023027"/>
    </source>
</evidence>
<keyword evidence="5" id="KW-0276">Fatty acid metabolism</keyword>
<keyword evidence="12" id="KW-0456">Lyase</keyword>
<accession>A0A2T1AGC3</accession>
<dbReference type="PROSITE" id="PS00166">
    <property type="entry name" value="ENOYL_COA_HYDRATASE"/>
    <property type="match status" value="1"/>
</dbReference>
<dbReference type="AlphaFoldDB" id="A0A2T1AGC3"/>
<evidence type="ECO:0000313" key="19">
    <source>
        <dbReference type="Proteomes" id="UP000237718"/>
    </source>
</evidence>
<dbReference type="CDD" id="cd06558">
    <property type="entry name" value="crotonase-like"/>
    <property type="match status" value="1"/>
</dbReference>
<comment type="caution">
    <text evidence="18">The sequence shown here is derived from an EMBL/GenBank/DDBJ whole genome shotgun (WGS) entry which is preliminary data.</text>
</comment>
<dbReference type="InterPro" id="IPR006176">
    <property type="entry name" value="3-OHacyl-CoA_DH_NAD-bd"/>
</dbReference>
<comment type="pathway">
    <text evidence="2">Lipid metabolism; fatty acid beta-oxidation.</text>
</comment>
<evidence type="ECO:0000256" key="1">
    <source>
        <dbReference type="ARBA" id="ARBA00004275"/>
    </source>
</evidence>
<dbReference type="FunFam" id="1.10.1040.50:FF:000006">
    <property type="entry name" value="Peroxisomal bifunctional enzyme"/>
    <property type="match status" value="1"/>
</dbReference>
<dbReference type="PANTHER" id="PTHR23309">
    <property type="entry name" value="3-HYDROXYACYL-COA DEHYROGENASE"/>
    <property type="match status" value="1"/>
</dbReference>
<comment type="similarity">
    <text evidence="15">Belongs to the enoyl-CoA hydratase/isomerase family.</text>
</comment>
<dbReference type="InterPro" id="IPR036291">
    <property type="entry name" value="NAD(P)-bd_dom_sf"/>
</dbReference>
<keyword evidence="11" id="KW-0413">Isomerase</keyword>
<dbReference type="OrthoDB" id="9771883at2"/>
<dbReference type="InterPro" id="IPR029045">
    <property type="entry name" value="ClpP/crotonase-like_dom_sf"/>
</dbReference>
<dbReference type="InterPro" id="IPR018376">
    <property type="entry name" value="Enoyl-CoA_hyd/isom_CS"/>
</dbReference>
<dbReference type="Gene3D" id="1.10.1040.50">
    <property type="match status" value="1"/>
</dbReference>
<dbReference type="SUPFAM" id="SSF48179">
    <property type="entry name" value="6-phosphogluconate dehydrogenase C-terminal domain-like"/>
    <property type="match status" value="2"/>
</dbReference>
<comment type="subunit">
    <text evidence="4">Monomer.</text>
</comment>
<evidence type="ECO:0000256" key="10">
    <source>
        <dbReference type="ARBA" id="ARBA00023140"/>
    </source>
</evidence>
<dbReference type="InterPro" id="IPR006108">
    <property type="entry name" value="3HC_DH_C"/>
</dbReference>
<keyword evidence="10" id="KW-0576">Peroxisome</keyword>
<feature type="domain" description="3-hydroxyacyl-CoA dehydrogenase C-terminal" evidence="16">
    <location>
        <begin position="614"/>
        <end position="699"/>
    </location>
</feature>
<dbReference type="InterPro" id="IPR001753">
    <property type="entry name" value="Enoyl-CoA_hydra/iso"/>
</dbReference>
<gene>
    <name evidence="18" type="ORF">CLV89_106176</name>
</gene>
<dbReference type="Gene3D" id="3.40.50.720">
    <property type="entry name" value="NAD(P)-binding Rossmann-like Domain"/>
    <property type="match status" value="1"/>
</dbReference>
<evidence type="ECO:0000259" key="16">
    <source>
        <dbReference type="Pfam" id="PF00725"/>
    </source>
</evidence>
<evidence type="ECO:0000256" key="13">
    <source>
        <dbReference type="ARBA" id="ARBA00023268"/>
    </source>
</evidence>
<sequence length="707" mass="75350">MRPASWKEEPPVSNPVSLETTDAIAVIAIANPPVNALSHAVRAGLDAAFAEIADRKDLEAVVLYGTDRTFIAGADIREFGKPPQEPFLPDLINRIEACDLPVVAALHGTALGGGLEVAIGAHYRVAVPSARFGLPEVTLGILPGAGGTQRLPRLAGVEVALDLITSGRQIGTEEALTAGVIDKIAETHDPRTAGLAYARELISEGAGPRRTSESSVAIGDVDVFDETRRKMAKKARGQIAPQNCIKAVEAAVNLPFSEGLAQERALFQELMESDQRSALIHAFFSERQVAKVPDIKGVQPRDTDRIGVIGGGTMGAGIAVSALLAGLDVTLIERDAEAVARAEKTVSATLQGSVKRGKLAQEKYDAIMAGTFRASDDYASLAQADIVIEAVFESMEVKKDVFTKLDAICKPDAILASNTSYLDVNEIAAMTSRPADVIGLHFFSPAHVMRLLEIVVAGKTAPEVTATGFALAKRLKKVAVRAGVCDGFIGNRILSHYRKAGDGAVLAGASPFDVDRALTEFGLAMGPYAVSDLAGLDIGWATRKRLAPTRDPRETYAEFADRLCEAGDFGRKTGKGFYVYEDGAQTPNDAVLDHIATEREAKGITARDISDQEIVDRYMAAMVNEAARVVEEGIALRPLDVDVTLLNGYGFPRWRGGPMHYADSVGLDKILADIEGFAAEDSFLWQPAPLLKRLVAEGKTFADLNAA</sequence>
<evidence type="ECO:0000313" key="18">
    <source>
        <dbReference type="EMBL" id="PRZ47643.1"/>
    </source>
</evidence>
<dbReference type="SUPFAM" id="SSF52096">
    <property type="entry name" value="ClpP/crotonase"/>
    <property type="match status" value="1"/>
</dbReference>
<proteinExistence type="inferred from homology"/>
<dbReference type="Pfam" id="PF00378">
    <property type="entry name" value="ECH_1"/>
    <property type="match status" value="1"/>
</dbReference>
<keyword evidence="6" id="KW-0442">Lipid degradation</keyword>
<comment type="subcellular location">
    <subcellularLocation>
        <location evidence="1">Peroxisome</location>
    </subcellularLocation>
</comment>
<keyword evidence="8" id="KW-0520">NAD</keyword>
<dbReference type="SUPFAM" id="SSF51735">
    <property type="entry name" value="NAD(P)-binding Rossmann-fold domains"/>
    <property type="match status" value="1"/>
</dbReference>
<dbReference type="PANTHER" id="PTHR23309:SF49">
    <property type="entry name" value="PEROXISOMAL BIFUNCTIONAL ENZYME"/>
    <property type="match status" value="1"/>
</dbReference>
<name>A0A2T1AGC3_TRISK</name>
<dbReference type="Gene3D" id="3.90.226.10">
    <property type="entry name" value="2-enoyl-CoA Hydratase, Chain A, domain 1"/>
    <property type="match status" value="1"/>
</dbReference>
<evidence type="ECO:0000256" key="6">
    <source>
        <dbReference type="ARBA" id="ARBA00022963"/>
    </source>
</evidence>
<protein>
    <submittedName>
        <fullName evidence="18">3-hydroxyacyl-CoA dehydrogenase</fullName>
    </submittedName>
</protein>
<dbReference type="GO" id="GO:0016853">
    <property type="term" value="F:isomerase activity"/>
    <property type="evidence" value="ECO:0007669"/>
    <property type="project" value="UniProtKB-KW"/>
</dbReference>
<dbReference type="GO" id="GO:0003857">
    <property type="term" value="F:(3S)-3-hydroxyacyl-CoA dehydrogenase (NAD+) activity"/>
    <property type="evidence" value="ECO:0007669"/>
    <property type="project" value="UniProtKB-EC"/>
</dbReference>
<keyword evidence="13" id="KW-0511">Multifunctional enzyme</keyword>
<feature type="domain" description="3-hydroxyacyl-CoA dehydrogenase NAD binding" evidence="17">
    <location>
        <begin position="306"/>
        <end position="482"/>
    </location>
</feature>
<organism evidence="18 19">
    <name type="scientific">Tritonibacter scottomollicae</name>
    <name type="common">Epibacterium scottomollicae</name>
    <dbReference type="NCBI Taxonomy" id="483013"/>
    <lineage>
        <taxon>Bacteria</taxon>
        <taxon>Pseudomonadati</taxon>
        <taxon>Pseudomonadota</taxon>
        <taxon>Alphaproteobacteria</taxon>
        <taxon>Rhodobacterales</taxon>
        <taxon>Paracoccaceae</taxon>
        <taxon>Tritonibacter</taxon>
    </lineage>
</organism>
<evidence type="ECO:0000259" key="17">
    <source>
        <dbReference type="Pfam" id="PF02737"/>
    </source>
</evidence>
<keyword evidence="7" id="KW-0560">Oxidoreductase</keyword>
<dbReference type="GO" id="GO:0070403">
    <property type="term" value="F:NAD+ binding"/>
    <property type="evidence" value="ECO:0007669"/>
    <property type="project" value="InterPro"/>
</dbReference>
<dbReference type="FunFam" id="3.40.50.720:FF:000009">
    <property type="entry name" value="Fatty oxidation complex, alpha subunit"/>
    <property type="match status" value="1"/>
</dbReference>
<dbReference type="Pfam" id="PF00725">
    <property type="entry name" value="3HCDH"/>
    <property type="match status" value="2"/>
</dbReference>